<evidence type="ECO:0000313" key="2">
    <source>
        <dbReference type="EMBL" id="WNM28241.1"/>
    </source>
</evidence>
<feature type="compositionally biased region" description="Low complexity" evidence="1">
    <location>
        <begin position="286"/>
        <end position="339"/>
    </location>
</feature>
<dbReference type="RefSeq" id="WP_313544597.1">
    <property type="nucleotide sequence ID" value="NZ_CP134880.1"/>
</dbReference>
<feature type="compositionally biased region" description="Polar residues" evidence="1">
    <location>
        <begin position="230"/>
        <end position="247"/>
    </location>
</feature>
<organism evidence="2">
    <name type="scientific">Demequina capsici</name>
    <dbReference type="NCBI Taxonomy" id="3075620"/>
    <lineage>
        <taxon>Bacteria</taxon>
        <taxon>Bacillati</taxon>
        <taxon>Actinomycetota</taxon>
        <taxon>Actinomycetes</taxon>
        <taxon>Micrococcales</taxon>
        <taxon>Demequinaceae</taxon>
        <taxon>Demequina</taxon>
    </lineage>
</organism>
<dbReference type="AlphaFoldDB" id="A0AA96FGU0"/>
<gene>
    <name evidence="2" type="ORF">RN607_04360</name>
</gene>
<feature type="compositionally biased region" description="Low complexity" evidence="1">
    <location>
        <begin position="253"/>
        <end position="279"/>
    </location>
</feature>
<evidence type="ECO:0008006" key="3">
    <source>
        <dbReference type="Google" id="ProtNLM"/>
    </source>
</evidence>
<feature type="region of interest" description="Disordered" evidence="1">
    <location>
        <begin position="229"/>
        <end position="351"/>
    </location>
</feature>
<protein>
    <recommendedName>
        <fullName evidence="3">DUF5667 domain-containing protein</fullName>
    </recommendedName>
</protein>
<proteinExistence type="predicted"/>
<accession>A0AA96FGU0</accession>
<dbReference type="EMBL" id="CP134880">
    <property type="protein sequence ID" value="WNM28241.1"/>
    <property type="molecule type" value="Genomic_DNA"/>
</dbReference>
<feature type="compositionally biased region" description="Polar residues" evidence="1">
    <location>
        <begin position="340"/>
        <end position="351"/>
    </location>
</feature>
<name>A0AA96FGU0_9MICO</name>
<sequence length="351" mass="33558">MSSRRLNDSDAEAVLAGGITPADPDLAVLSDALGGLRRAYVNELDDAHVAALAGRLAAVAAAAPLDGGPVGASRAGSPRRRAAAAAIALGALGAFAAGGVAAADEAAPGDVLYGVDRALESVGINDGGAHERLLEVQTLVARGEVDEALQLSVEAVDDMDSLDPADVEELTGILHAAEAVLSDGSDQSLDKRAQVADMLTFMAETDLTGKDFGQAVSAHARGIFVDDSADASSTGESAASTDDSATTGGAPGNSGSSHAGGNAAGDAAAEAGSAPSATSGSGGSTDDGASSDASAVDGSGNSNAGGNSANSNAGGNSANSNAGGNSANSNAGGNAANSNPNAQKSTAAASE</sequence>
<dbReference type="Proteomes" id="UP001303408">
    <property type="component" value="Chromosome"/>
</dbReference>
<evidence type="ECO:0000256" key="1">
    <source>
        <dbReference type="SAM" id="MobiDB-lite"/>
    </source>
</evidence>
<dbReference type="KEGG" id="dcp:RN607_04360"/>
<reference evidence="2" key="1">
    <citation type="submission" date="2023-09" db="EMBL/GenBank/DDBJ databases">
        <title>Demequina sp. a novel bacteria isolated from Capsicum annuum.</title>
        <authorList>
            <person name="Humaira Z."/>
            <person name="Lee J."/>
            <person name="Cho D."/>
        </authorList>
    </citation>
    <scope>NUCLEOTIDE SEQUENCE</scope>
    <source>
        <strain evidence="2">PMTSA13</strain>
    </source>
</reference>